<reference evidence="2 3" key="1">
    <citation type="submission" date="2016-10" db="EMBL/GenBank/DDBJ databases">
        <authorList>
            <person name="de Groot N.N."/>
        </authorList>
    </citation>
    <scope>NUCLEOTIDE SEQUENCE [LARGE SCALE GENOMIC DNA]</scope>
    <source>
        <strain evidence="2 3">M79</strain>
    </source>
</reference>
<dbReference type="EMBL" id="FOTJ01000015">
    <property type="protein sequence ID" value="SFL52203.1"/>
    <property type="molecule type" value="Genomic_DNA"/>
</dbReference>
<dbReference type="Proteomes" id="UP000181969">
    <property type="component" value="Unassembled WGS sequence"/>
</dbReference>
<proteinExistence type="predicted"/>
<evidence type="ECO:0000256" key="1">
    <source>
        <dbReference type="SAM" id="SignalP"/>
    </source>
</evidence>
<gene>
    <name evidence="2" type="ORF">SAMN05216438_11529</name>
</gene>
<accession>A0A1I4IDW9</accession>
<sequence length="224" mass="23549">MKKTITTLMLAGLALTASTGYTTYVSASVIDNGDDTQTITGQQNSQVEFKGQIGELDPATTDPMDPDAPGPGTDWIKVKLPTKVVYYSTSTSKHQTIDSGDYSVSNLSVYPVDVQLTGFVGSDGVSAPSITKIGNLSLKSGSISIDLVKSSVAQTPNTSIFKLGADATNINKQDNTSLASSNTFKIEGLTTPGVDLSQRTILDNKLDITLVGLDRDGNLPTPKV</sequence>
<evidence type="ECO:0008006" key="4">
    <source>
        <dbReference type="Google" id="ProtNLM"/>
    </source>
</evidence>
<protein>
    <recommendedName>
        <fullName evidence="4">WxL domain-containing protein</fullName>
    </recommendedName>
</protein>
<organism evidence="2 3">
    <name type="scientific">Lactococcus garvieae</name>
    <dbReference type="NCBI Taxonomy" id="1363"/>
    <lineage>
        <taxon>Bacteria</taxon>
        <taxon>Bacillati</taxon>
        <taxon>Bacillota</taxon>
        <taxon>Bacilli</taxon>
        <taxon>Lactobacillales</taxon>
        <taxon>Streptococcaceae</taxon>
        <taxon>Lactococcus</taxon>
    </lineage>
</organism>
<name>A0A1I4IDW9_9LACT</name>
<feature type="signal peptide" evidence="1">
    <location>
        <begin position="1"/>
        <end position="27"/>
    </location>
</feature>
<evidence type="ECO:0000313" key="3">
    <source>
        <dbReference type="Proteomes" id="UP000181969"/>
    </source>
</evidence>
<dbReference type="RefSeq" id="WP_074751792.1">
    <property type="nucleotide sequence ID" value="NZ_CAXVJC010000001.1"/>
</dbReference>
<keyword evidence="1" id="KW-0732">Signal</keyword>
<evidence type="ECO:0000313" key="2">
    <source>
        <dbReference type="EMBL" id="SFL52203.1"/>
    </source>
</evidence>
<feature type="chain" id="PRO_5010374703" description="WxL domain-containing protein" evidence="1">
    <location>
        <begin position="28"/>
        <end position="224"/>
    </location>
</feature>
<dbReference type="AlphaFoldDB" id="A0A1I4IDW9"/>